<dbReference type="AlphaFoldDB" id="A0A6H0KT11"/>
<proteinExistence type="predicted"/>
<accession>A0A6H0KT11</accession>
<dbReference type="EMBL" id="CP050831">
    <property type="protein sequence ID" value="QIU95567.1"/>
    <property type="molecule type" value="Genomic_DNA"/>
</dbReference>
<evidence type="ECO:0000313" key="1">
    <source>
        <dbReference type="EMBL" id="QIU95567.1"/>
    </source>
</evidence>
<protein>
    <submittedName>
        <fullName evidence="1">Uncharacterized protein</fullName>
    </submittedName>
</protein>
<organism evidence="1 2">
    <name type="scientific">Bacteroides faecium</name>
    <dbReference type="NCBI Taxonomy" id="2715212"/>
    <lineage>
        <taxon>Bacteria</taxon>
        <taxon>Pseudomonadati</taxon>
        <taxon>Bacteroidota</taxon>
        <taxon>Bacteroidia</taxon>
        <taxon>Bacteroidales</taxon>
        <taxon>Bacteroidaceae</taxon>
        <taxon>Bacteroides</taxon>
    </lineage>
</organism>
<name>A0A6H0KT11_9BACE</name>
<dbReference type="KEGG" id="bfc:BacF7301_16040"/>
<dbReference type="Proteomes" id="UP000501780">
    <property type="component" value="Chromosome"/>
</dbReference>
<sequence length="126" mass="13650">MSEGSKIISASIVGADFVNVIVNNKIYSIFPPTIHKLAGAGLYLSDLGNEESVRDIIKSINDADKLAHALSWFVSGNDNLYKELVQGTFDELVDAISQAYSLVSVENFMKLSTLAKNVATLIANQK</sequence>
<dbReference type="RefSeq" id="WP_167964355.1">
    <property type="nucleotide sequence ID" value="NZ_CP050831.1"/>
</dbReference>
<keyword evidence="2" id="KW-1185">Reference proteome</keyword>
<reference evidence="1 2" key="1">
    <citation type="submission" date="2020-03" db="EMBL/GenBank/DDBJ databases">
        <title>Genomic analysis of Bacteroides faecium CBA7301.</title>
        <authorList>
            <person name="Kim J."/>
            <person name="Roh S.W."/>
        </authorList>
    </citation>
    <scope>NUCLEOTIDE SEQUENCE [LARGE SCALE GENOMIC DNA]</scope>
    <source>
        <strain evidence="1 2">CBA7301</strain>
    </source>
</reference>
<evidence type="ECO:0000313" key="2">
    <source>
        <dbReference type="Proteomes" id="UP000501780"/>
    </source>
</evidence>
<gene>
    <name evidence="1" type="ORF">BacF7301_16040</name>
</gene>